<dbReference type="EMBL" id="PQXF01000027">
    <property type="protein sequence ID" value="PXF59191.1"/>
    <property type="molecule type" value="Genomic_DNA"/>
</dbReference>
<sequence length="333" mass="36575">MKNKTRLTILKISCIYGGVFSLVLVGLYVFFLVAFPGTVRYMPIQVILLLIGIVSATVFSYMHLNYAKEDPEEFSCPILSGIVITAICLISGLIFIIPQLSGVFYGDLESVVYTTIFSIPGYISLILGIISAYAVLNGSRISPDGIPRWKVLGLQLSTVILVAGIVVSGISISSGILGDAVMQYELTIDTSEETTLFVPLPVDESNNVTMGLIDRLELVEGDAVWAIVDTDHGKALEVRTSTGCALSARQECGKKGWDEGREWVYSHNISTLSGVDKAAYEVWTFSSNANTTLYMRLSMDNGRGILLRYRCDDTPLSDGWQTVELERSDMRYD</sequence>
<proteinExistence type="predicted"/>
<evidence type="ECO:0000313" key="2">
    <source>
        <dbReference type="Proteomes" id="UP000248329"/>
    </source>
</evidence>
<gene>
    <name evidence="1" type="ORF">C4B59_11840</name>
</gene>
<organism evidence="1 2">
    <name type="scientific">Candidatus Methanogaster sp</name>
    <dbReference type="NCBI Taxonomy" id="3386292"/>
    <lineage>
        <taxon>Archaea</taxon>
        <taxon>Methanobacteriati</taxon>
        <taxon>Methanobacteriota</taxon>
        <taxon>Stenosarchaea group</taxon>
        <taxon>Methanomicrobia</taxon>
        <taxon>Methanosarcinales</taxon>
        <taxon>ANME-2 cluster</taxon>
        <taxon>Candidatus Methanogasteraceae</taxon>
        <taxon>Candidatus Methanogaster</taxon>
    </lineage>
</organism>
<dbReference type="Proteomes" id="UP000248329">
    <property type="component" value="Unassembled WGS sequence"/>
</dbReference>
<reference evidence="1" key="1">
    <citation type="submission" date="2018-01" db="EMBL/GenBank/DDBJ databases">
        <authorList>
            <person name="Krukenberg V."/>
        </authorList>
    </citation>
    <scope>NUCLEOTIDE SEQUENCE</scope>
    <source>
        <strain evidence="1">E20ANME2</strain>
    </source>
</reference>
<evidence type="ECO:0000313" key="1">
    <source>
        <dbReference type="EMBL" id="PXF59191.1"/>
    </source>
</evidence>
<name>A0AC61L157_9EURY</name>
<comment type="caution">
    <text evidence="1">The sequence shown here is derived from an EMBL/GenBank/DDBJ whole genome shotgun (WGS) entry which is preliminary data.</text>
</comment>
<accession>A0AC61L157</accession>
<protein>
    <submittedName>
        <fullName evidence="1">Uncharacterized protein</fullName>
    </submittedName>
</protein>